<dbReference type="GeneID" id="105905557"/>
<dbReference type="CDD" id="cd00190">
    <property type="entry name" value="Tryp_SPc"/>
    <property type="match status" value="1"/>
</dbReference>
<reference evidence="16" key="1">
    <citation type="submission" date="2025-08" db="UniProtKB">
        <authorList>
            <consortium name="RefSeq"/>
        </authorList>
    </citation>
    <scope>IDENTIFICATION</scope>
</reference>
<keyword evidence="9" id="KW-1015">Disulfide bond</keyword>
<keyword evidence="8" id="KW-0106">Calcium</keyword>
<dbReference type="InterPro" id="IPR001314">
    <property type="entry name" value="Peptidase_S1A"/>
</dbReference>
<name>A0A6P8FQ21_CLUHA</name>
<evidence type="ECO:0000256" key="13">
    <source>
        <dbReference type="SAM" id="MobiDB-lite"/>
    </source>
</evidence>
<dbReference type="SUPFAM" id="SSF50494">
    <property type="entry name" value="Trypsin-like serine proteases"/>
    <property type="match status" value="1"/>
</dbReference>
<dbReference type="InterPro" id="IPR001254">
    <property type="entry name" value="Trypsin_dom"/>
</dbReference>
<keyword evidence="5" id="KW-0479">Metal-binding</keyword>
<evidence type="ECO:0000256" key="12">
    <source>
        <dbReference type="RuleBase" id="RU363034"/>
    </source>
</evidence>
<keyword evidence="3" id="KW-0964">Secreted</keyword>
<evidence type="ECO:0000256" key="1">
    <source>
        <dbReference type="ARBA" id="ARBA00001913"/>
    </source>
</evidence>
<keyword evidence="15" id="KW-1185">Reference proteome</keyword>
<comment type="catalytic activity">
    <reaction evidence="10">
        <text>Hydrolysis of proteins, including elastin. Preferential cleavage: Ala-|-Xaa.</text>
        <dbReference type="EC" id="3.4.21.36"/>
    </reaction>
</comment>
<evidence type="ECO:0000256" key="7">
    <source>
        <dbReference type="ARBA" id="ARBA00022825"/>
    </source>
</evidence>
<keyword evidence="7 12" id="KW-0720">Serine protease</keyword>
<dbReference type="GO" id="GO:0005615">
    <property type="term" value="C:extracellular space"/>
    <property type="evidence" value="ECO:0007669"/>
    <property type="project" value="TreeGrafter"/>
</dbReference>
<dbReference type="AlphaFoldDB" id="A0A6P8FQ21"/>
<dbReference type="PROSITE" id="PS00134">
    <property type="entry name" value="TRYPSIN_HIS"/>
    <property type="match status" value="1"/>
</dbReference>
<evidence type="ECO:0000256" key="2">
    <source>
        <dbReference type="ARBA" id="ARBA00004613"/>
    </source>
</evidence>
<evidence type="ECO:0000256" key="5">
    <source>
        <dbReference type="ARBA" id="ARBA00022723"/>
    </source>
</evidence>
<dbReference type="PANTHER" id="PTHR24257:SF0">
    <property type="entry name" value="CHYMOTRYPSIN-LIKE ELASTASE FAMILY MEMBER 1"/>
    <property type="match status" value="1"/>
</dbReference>
<dbReference type="GO" id="GO:0046872">
    <property type="term" value="F:metal ion binding"/>
    <property type="evidence" value="ECO:0007669"/>
    <property type="project" value="UniProtKB-KW"/>
</dbReference>
<evidence type="ECO:0000256" key="3">
    <source>
        <dbReference type="ARBA" id="ARBA00022525"/>
    </source>
</evidence>
<dbReference type="GO" id="GO:0004252">
    <property type="term" value="F:serine-type endopeptidase activity"/>
    <property type="evidence" value="ECO:0007669"/>
    <property type="project" value="UniProtKB-EC"/>
</dbReference>
<evidence type="ECO:0000256" key="11">
    <source>
        <dbReference type="ARBA" id="ARBA00039015"/>
    </source>
</evidence>
<evidence type="ECO:0000256" key="4">
    <source>
        <dbReference type="ARBA" id="ARBA00022670"/>
    </source>
</evidence>
<feature type="compositionally biased region" description="Basic and acidic residues" evidence="13">
    <location>
        <begin position="1"/>
        <end position="10"/>
    </location>
</feature>
<sequence length="383" mass="41669">MATELLKKMDVTLNGALAKSEDIATDSPAEKQEEEVADALGDDDEEAEDDDDDDDSAAADTPEPAGFDEEVTDALAEDDTAEVDELQGEDSEALEGDDDDDAEKEETPADTPAPAELEEALGKALTSGLVETKPSADSKTSIEKRVVGGSVSSSSLWTWQISLQVRSGSRSRHICGGFLVKRNWVMTAAHCVDSLKTYRVVAGERDLNKQSRREQSLGVSGIYLHPGWRKGLASGNDIALLRLSSFATLNRYVRLAVLPRANRVLRHGNRCWVSGWGLTSTRGRISNLLRHAYLPIVSHRVCRRRSWWGSTVKSSMVCAGGDGRRSGCQGDSGGPLNCIVGRRWVVHGVTSFGSSRGCNVRRKPTVFTRVSAHMRWIWSVIGA</sequence>
<feature type="compositionally biased region" description="Acidic residues" evidence="13">
    <location>
        <begin position="66"/>
        <end position="104"/>
    </location>
</feature>
<comment type="subcellular location">
    <subcellularLocation>
        <location evidence="2">Secreted</location>
    </subcellularLocation>
</comment>
<dbReference type="InterPro" id="IPR018114">
    <property type="entry name" value="TRYPSIN_HIS"/>
</dbReference>
<evidence type="ECO:0000259" key="14">
    <source>
        <dbReference type="PROSITE" id="PS50240"/>
    </source>
</evidence>
<dbReference type="InterPro" id="IPR009003">
    <property type="entry name" value="Peptidase_S1_PA"/>
</dbReference>
<dbReference type="PANTHER" id="PTHR24257">
    <property type="entry name" value="CHYMOTRYPSIN-LIKE ELASTASE FAMILY MEMBER"/>
    <property type="match status" value="1"/>
</dbReference>
<dbReference type="OrthoDB" id="10061449at2759"/>
<dbReference type="InterPro" id="IPR043504">
    <property type="entry name" value="Peptidase_S1_PA_chymotrypsin"/>
</dbReference>
<proteinExistence type="predicted"/>
<evidence type="ECO:0000256" key="6">
    <source>
        <dbReference type="ARBA" id="ARBA00022801"/>
    </source>
</evidence>
<dbReference type="InterPro" id="IPR033116">
    <property type="entry name" value="TRYPSIN_SER"/>
</dbReference>
<evidence type="ECO:0000313" key="16">
    <source>
        <dbReference type="RefSeq" id="XP_031425656.1"/>
    </source>
</evidence>
<dbReference type="RefSeq" id="XP_031425656.1">
    <property type="nucleotide sequence ID" value="XM_031569796.1"/>
</dbReference>
<keyword evidence="6 12" id="KW-0378">Hydrolase</keyword>
<dbReference type="KEGG" id="char:105905557"/>
<accession>A0A6P8FQ21</accession>
<dbReference type="EC" id="3.4.21.36" evidence="11"/>
<gene>
    <name evidence="16" type="primary">LOC105905557</name>
</gene>
<evidence type="ECO:0000313" key="15">
    <source>
        <dbReference type="Proteomes" id="UP000515152"/>
    </source>
</evidence>
<feature type="compositionally biased region" description="Acidic residues" evidence="13">
    <location>
        <begin position="32"/>
        <end position="57"/>
    </location>
</feature>
<organism evidence="15 16">
    <name type="scientific">Clupea harengus</name>
    <name type="common">Atlantic herring</name>
    <dbReference type="NCBI Taxonomy" id="7950"/>
    <lineage>
        <taxon>Eukaryota</taxon>
        <taxon>Metazoa</taxon>
        <taxon>Chordata</taxon>
        <taxon>Craniata</taxon>
        <taxon>Vertebrata</taxon>
        <taxon>Euteleostomi</taxon>
        <taxon>Actinopterygii</taxon>
        <taxon>Neopterygii</taxon>
        <taxon>Teleostei</taxon>
        <taxon>Clupei</taxon>
        <taxon>Clupeiformes</taxon>
        <taxon>Clupeoidei</taxon>
        <taxon>Clupeidae</taxon>
        <taxon>Clupea</taxon>
    </lineage>
</organism>
<dbReference type="PRINTS" id="PR00722">
    <property type="entry name" value="CHYMOTRYPSIN"/>
</dbReference>
<evidence type="ECO:0000256" key="9">
    <source>
        <dbReference type="ARBA" id="ARBA00023157"/>
    </source>
</evidence>
<feature type="domain" description="Peptidase S1" evidence="14">
    <location>
        <begin position="146"/>
        <end position="382"/>
    </location>
</feature>
<feature type="region of interest" description="Disordered" evidence="13">
    <location>
        <begin position="1"/>
        <end position="115"/>
    </location>
</feature>
<dbReference type="Pfam" id="PF00089">
    <property type="entry name" value="Trypsin"/>
    <property type="match status" value="1"/>
</dbReference>
<dbReference type="PROSITE" id="PS00135">
    <property type="entry name" value="TRYPSIN_SER"/>
    <property type="match status" value="1"/>
</dbReference>
<evidence type="ECO:0000256" key="10">
    <source>
        <dbReference type="ARBA" id="ARBA00036864"/>
    </source>
</evidence>
<protein>
    <recommendedName>
        <fullName evidence="11">pancreatic elastase</fullName>
        <ecNumber evidence="11">3.4.21.36</ecNumber>
    </recommendedName>
</protein>
<dbReference type="Proteomes" id="UP000515152">
    <property type="component" value="Chromosome 6"/>
</dbReference>
<dbReference type="Gene3D" id="2.40.10.10">
    <property type="entry name" value="Trypsin-like serine proteases"/>
    <property type="match status" value="2"/>
</dbReference>
<evidence type="ECO:0000256" key="8">
    <source>
        <dbReference type="ARBA" id="ARBA00022837"/>
    </source>
</evidence>
<dbReference type="PROSITE" id="PS50240">
    <property type="entry name" value="TRYPSIN_DOM"/>
    <property type="match status" value="1"/>
</dbReference>
<keyword evidence="4 12" id="KW-0645">Protease</keyword>
<dbReference type="GO" id="GO:0006508">
    <property type="term" value="P:proteolysis"/>
    <property type="evidence" value="ECO:0007669"/>
    <property type="project" value="UniProtKB-KW"/>
</dbReference>
<dbReference type="FunFam" id="2.40.10.10:FF:000003">
    <property type="entry name" value="Transmembrane serine protease 3"/>
    <property type="match status" value="1"/>
</dbReference>
<dbReference type="InterPro" id="IPR050850">
    <property type="entry name" value="Peptidase_S1_Elastase_sf"/>
</dbReference>
<comment type="cofactor">
    <cofactor evidence="1">
        <name>Ca(2+)</name>
        <dbReference type="ChEBI" id="CHEBI:29108"/>
    </cofactor>
</comment>
<dbReference type="SMART" id="SM00020">
    <property type="entry name" value="Tryp_SPc"/>
    <property type="match status" value="1"/>
</dbReference>